<feature type="transmembrane region" description="Helical" evidence="1">
    <location>
        <begin position="20"/>
        <end position="38"/>
    </location>
</feature>
<keyword evidence="1" id="KW-1133">Transmembrane helix</keyword>
<evidence type="ECO:0000313" key="2">
    <source>
        <dbReference type="EMBL" id="MSV24392.1"/>
    </source>
</evidence>
<dbReference type="AlphaFoldDB" id="A0A6I2UYV2"/>
<proteinExistence type="predicted"/>
<accession>A0A6I2UYV2</accession>
<keyword evidence="3" id="KW-1185">Reference proteome</keyword>
<evidence type="ECO:0000313" key="3">
    <source>
        <dbReference type="Proteomes" id="UP000430222"/>
    </source>
</evidence>
<dbReference type="RefSeq" id="WP_154620158.1">
    <property type="nucleotide sequence ID" value="NZ_VUNL01000003.1"/>
</dbReference>
<organism evidence="2 3">
    <name type="scientific">Selenomonas montiformis</name>
    <dbReference type="NCBI Taxonomy" id="2652285"/>
    <lineage>
        <taxon>Bacteria</taxon>
        <taxon>Bacillati</taxon>
        <taxon>Bacillota</taxon>
        <taxon>Negativicutes</taxon>
        <taxon>Selenomonadales</taxon>
        <taxon>Selenomonadaceae</taxon>
        <taxon>Selenomonas</taxon>
    </lineage>
</organism>
<keyword evidence="1" id="KW-0472">Membrane</keyword>
<reference evidence="2 3" key="1">
    <citation type="submission" date="2019-08" db="EMBL/GenBank/DDBJ databases">
        <title>In-depth cultivation of the pig gut microbiome towards novel bacterial diversity and tailored functional studies.</title>
        <authorList>
            <person name="Wylensek D."/>
            <person name="Hitch T.C.A."/>
            <person name="Clavel T."/>
        </authorList>
    </citation>
    <scope>NUCLEOTIDE SEQUENCE [LARGE SCALE GENOMIC DNA]</scope>
    <source>
        <strain evidence="3">WCA-380-WT-3B3</strain>
    </source>
</reference>
<gene>
    <name evidence="2" type="ORF">FYJ78_04165</name>
</gene>
<dbReference type="Proteomes" id="UP000430222">
    <property type="component" value="Unassembled WGS sequence"/>
</dbReference>
<comment type="caution">
    <text evidence="2">The sequence shown here is derived from an EMBL/GenBank/DDBJ whole genome shotgun (WGS) entry which is preliminary data.</text>
</comment>
<evidence type="ECO:0000256" key="1">
    <source>
        <dbReference type="SAM" id="Phobius"/>
    </source>
</evidence>
<dbReference type="EMBL" id="VUNL01000003">
    <property type="protein sequence ID" value="MSV24392.1"/>
    <property type="molecule type" value="Genomic_DNA"/>
</dbReference>
<name>A0A6I2UYV2_9FIRM</name>
<keyword evidence="1" id="KW-0812">Transmembrane</keyword>
<evidence type="ECO:0008006" key="4">
    <source>
        <dbReference type="Google" id="ProtNLM"/>
    </source>
</evidence>
<protein>
    <recommendedName>
        <fullName evidence="4">AsmA-like C-terminal domain-containing protein</fullName>
    </recommendedName>
</protein>
<sequence length="490" mass="56113">MLQKRISEFLRSHVRLWKGLGAALLILTVGIILILEFLSRGAAMIFNQAMEEQDMLRGTITVEKLLADMTGQVTFEQLVWKDPEGNTLLYVPSGSFHVRPWDILTKNFKATTIQEMTWNGAQLSVHLSEDMQVDFIRHSREFRQMEKDSDDKDWRNTVSLEGKSEAERKAIGEWRRAHQAKKMERKWQNFHRDGRKIRLKLHFNNCRMEVFYRNRHYLMDHVDLHADINTDREMKLKVSTGGFGGTMIGNGVSMDGTVNFRNHDVPHCDMQIRFIEVDPSSLGFGMNVHDKMTLETHLKGPLTDLSGDGTVQMQELHIPGLVFYHVNGNVHYENSILRFTHVDAEVYGGTLSASGDYDLDTRYYHLYGHGENLHTSQALPGSHLSCEVRLDLSLASKGSAHETQVQGSFVSGPGRYRFIPFQQLRGRFDDSYHDLAFYDVSIELAGFTVNTDAFRIKEGKLTMEPLRFTDANGMPMATVHPENDSLWKKN</sequence>